<protein>
    <submittedName>
        <fullName evidence="1">Uncharacterized protein</fullName>
    </submittedName>
</protein>
<gene>
    <name evidence="1" type="ORF">MCOR_22589</name>
</gene>
<dbReference type="EMBL" id="CACVKT020003993">
    <property type="protein sequence ID" value="CAC5387230.1"/>
    <property type="molecule type" value="Genomic_DNA"/>
</dbReference>
<organism evidence="1 2">
    <name type="scientific">Mytilus coruscus</name>
    <name type="common">Sea mussel</name>
    <dbReference type="NCBI Taxonomy" id="42192"/>
    <lineage>
        <taxon>Eukaryota</taxon>
        <taxon>Metazoa</taxon>
        <taxon>Spiralia</taxon>
        <taxon>Lophotrochozoa</taxon>
        <taxon>Mollusca</taxon>
        <taxon>Bivalvia</taxon>
        <taxon>Autobranchia</taxon>
        <taxon>Pteriomorphia</taxon>
        <taxon>Mytilida</taxon>
        <taxon>Mytiloidea</taxon>
        <taxon>Mytilidae</taxon>
        <taxon>Mytilinae</taxon>
        <taxon>Mytilus</taxon>
    </lineage>
</organism>
<evidence type="ECO:0000313" key="2">
    <source>
        <dbReference type="Proteomes" id="UP000507470"/>
    </source>
</evidence>
<sequence length="279" mass="31841">MRFFSLTSWNRHGNVSSIPTSQTLFDSVGEFSIPHGRIEWLEMDAKLYKSITECDARAVWPMVRDTVVAQLMGPGVIPIPYLKDAPYYDHGSLIVKESLSPVERLKGSKPGIITIGRLKDFIDDAKDTNLTEWPKTKKASDRMNPAFTFEETALKNKLRKTVTVEVDGCERYTMENIPGEDSVTVGLDSRGFQYVKKIYLVYEVCYAERIVVIVSIGNETDRVEINQRVPIGFKMRKFQLKENGALGKAKDQPNKSKFVWIKRSHFRNPMDDLPDIPDE</sequence>
<dbReference type="InterPro" id="IPR031366">
    <property type="entry name" value="DUF4663"/>
</dbReference>
<accession>A0A6J8BWI0</accession>
<reference evidence="1 2" key="1">
    <citation type="submission" date="2020-06" db="EMBL/GenBank/DDBJ databases">
        <authorList>
            <person name="Li R."/>
            <person name="Bekaert M."/>
        </authorList>
    </citation>
    <scope>NUCLEOTIDE SEQUENCE [LARGE SCALE GENOMIC DNA]</scope>
    <source>
        <strain evidence="2">wild</strain>
    </source>
</reference>
<keyword evidence="2" id="KW-1185">Reference proteome</keyword>
<name>A0A6J8BWI0_MYTCO</name>
<dbReference type="OrthoDB" id="9042900at2759"/>
<evidence type="ECO:0000313" key="1">
    <source>
        <dbReference type="EMBL" id="CAC5387230.1"/>
    </source>
</evidence>
<dbReference type="Pfam" id="PF15668">
    <property type="entry name" value="DUF4663"/>
    <property type="match status" value="1"/>
</dbReference>
<dbReference type="Proteomes" id="UP000507470">
    <property type="component" value="Unassembled WGS sequence"/>
</dbReference>
<proteinExistence type="predicted"/>
<dbReference type="PANTHER" id="PTHR36872:SF1">
    <property type="entry name" value="GENE 5901-RELATED"/>
    <property type="match status" value="1"/>
</dbReference>
<dbReference type="PANTHER" id="PTHR36872">
    <property type="entry name" value="GENE 5901-RELATED"/>
    <property type="match status" value="1"/>
</dbReference>
<dbReference type="AlphaFoldDB" id="A0A6J8BWI0"/>